<accession>A0A6G8S231</accession>
<dbReference type="InterPro" id="IPR058792">
    <property type="entry name" value="Beta-barrel_RND_2"/>
</dbReference>
<evidence type="ECO:0000313" key="8">
    <source>
        <dbReference type="EMBL" id="QIO08174.1"/>
    </source>
</evidence>
<evidence type="ECO:0000256" key="4">
    <source>
        <dbReference type="SAM" id="Phobius"/>
    </source>
</evidence>
<dbReference type="InterPro" id="IPR050739">
    <property type="entry name" value="MFP"/>
</dbReference>
<dbReference type="GO" id="GO:0055085">
    <property type="term" value="P:transmembrane transport"/>
    <property type="evidence" value="ECO:0007669"/>
    <property type="project" value="InterPro"/>
</dbReference>
<dbReference type="PRINTS" id="PR01490">
    <property type="entry name" value="RTXTOXIND"/>
</dbReference>
<reference evidence="8 9" key="1">
    <citation type="submission" date="2020-03" db="EMBL/GenBank/DDBJ databases">
        <authorList>
            <person name="Zhu W."/>
        </authorList>
    </citation>
    <scope>NUCLEOTIDE SEQUENCE [LARGE SCALE GENOMIC DNA]</scope>
    <source>
        <strain evidence="8 9">185</strain>
    </source>
</reference>
<dbReference type="AlphaFoldDB" id="A0A6G8S231"/>
<dbReference type="RefSeq" id="WP_166322671.1">
    <property type="nucleotide sequence ID" value="NZ_CP049916.1"/>
</dbReference>
<dbReference type="SUPFAM" id="SSF111369">
    <property type="entry name" value="HlyD-like secretion proteins"/>
    <property type="match status" value="3"/>
</dbReference>
<feature type="compositionally biased region" description="Polar residues" evidence="3">
    <location>
        <begin position="1"/>
        <end position="14"/>
    </location>
</feature>
<comment type="similarity">
    <text evidence="1">Belongs to the membrane fusion protein (MFP) (TC 8.A.1) family.</text>
</comment>
<dbReference type="PANTHER" id="PTHR30386:SF24">
    <property type="entry name" value="MULTIDRUG RESISTANCE EFFLUX PUMP"/>
    <property type="match status" value="1"/>
</dbReference>
<feature type="domain" description="Multidrug resistance protein MdtA-like alpha-helical hairpin" evidence="5">
    <location>
        <begin position="188"/>
        <end position="256"/>
    </location>
</feature>
<feature type="domain" description="CusB-like beta-barrel" evidence="7">
    <location>
        <begin position="320"/>
        <end position="362"/>
    </location>
</feature>
<evidence type="ECO:0000259" key="7">
    <source>
        <dbReference type="Pfam" id="PF25954"/>
    </source>
</evidence>
<dbReference type="Pfam" id="PF25954">
    <property type="entry name" value="Beta-barrel_RND_2"/>
    <property type="match status" value="1"/>
</dbReference>
<dbReference type="Gene3D" id="2.40.30.170">
    <property type="match status" value="1"/>
</dbReference>
<feature type="region of interest" description="Disordered" evidence="3">
    <location>
        <begin position="1"/>
        <end position="70"/>
    </location>
</feature>
<dbReference type="KEGG" id="alj:G8D99_03455"/>
<protein>
    <submittedName>
        <fullName evidence="8">HlyD family secretion protein</fullName>
    </submittedName>
</protein>
<proteinExistence type="inferred from homology"/>
<dbReference type="Proteomes" id="UP000501939">
    <property type="component" value="Chromosome"/>
</dbReference>
<evidence type="ECO:0000256" key="1">
    <source>
        <dbReference type="ARBA" id="ARBA00009477"/>
    </source>
</evidence>
<evidence type="ECO:0000259" key="6">
    <source>
        <dbReference type="Pfam" id="PF25917"/>
    </source>
</evidence>
<organism evidence="8 9">
    <name type="scientific">Acinetobacter lanii</name>
    <dbReference type="NCBI Taxonomy" id="2715163"/>
    <lineage>
        <taxon>Bacteria</taxon>
        <taxon>Pseudomonadati</taxon>
        <taxon>Pseudomonadota</taxon>
        <taxon>Gammaproteobacteria</taxon>
        <taxon>Moraxellales</taxon>
        <taxon>Moraxellaceae</taxon>
        <taxon>Acinetobacter</taxon>
    </lineage>
</organism>
<feature type="domain" description="Multidrug resistance protein MdtA-like barrel-sandwich hybrid" evidence="6">
    <location>
        <begin position="122"/>
        <end position="313"/>
    </location>
</feature>
<keyword evidence="4" id="KW-1133">Transmembrane helix</keyword>
<evidence type="ECO:0000256" key="3">
    <source>
        <dbReference type="SAM" id="MobiDB-lite"/>
    </source>
</evidence>
<dbReference type="Gene3D" id="2.40.50.100">
    <property type="match status" value="1"/>
</dbReference>
<dbReference type="PANTHER" id="PTHR30386">
    <property type="entry name" value="MEMBRANE FUSION SUBUNIT OF EMRAB-TOLC MULTIDRUG EFFLUX PUMP"/>
    <property type="match status" value="1"/>
</dbReference>
<name>A0A6G8S231_9GAMM</name>
<dbReference type="Pfam" id="PF25876">
    <property type="entry name" value="HH_MFP_RND"/>
    <property type="match status" value="1"/>
</dbReference>
<dbReference type="EMBL" id="CP049916">
    <property type="protein sequence ID" value="QIO08174.1"/>
    <property type="molecule type" value="Genomic_DNA"/>
</dbReference>
<keyword evidence="4" id="KW-0812">Transmembrane</keyword>
<dbReference type="InterPro" id="IPR058624">
    <property type="entry name" value="MdtA-like_HH"/>
</dbReference>
<dbReference type="Pfam" id="PF25917">
    <property type="entry name" value="BSH_RND"/>
    <property type="match status" value="1"/>
</dbReference>
<evidence type="ECO:0000259" key="5">
    <source>
        <dbReference type="Pfam" id="PF25876"/>
    </source>
</evidence>
<feature type="compositionally biased region" description="Basic and acidic residues" evidence="3">
    <location>
        <begin position="15"/>
        <end position="25"/>
    </location>
</feature>
<evidence type="ECO:0000313" key="9">
    <source>
        <dbReference type="Proteomes" id="UP000501939"/>
    </source>
</evidence>
<evidence type="ECO:0000256" key="2">
    <source>
        <dbReference type="SAM" id="Coils"/>
    </source>
</evidence>
<feature type="compositionally biased region" description="Low complexity" evidence="3">
    <location>
        <begin position="54"/>
        <end position="70"/>
    </location>
</feature>
<keyword evidence="4" id="KW-0472">Membrane</keyword>
<keyword evidence="2" id="KW-0175">Coiled coil</keyword>
<feature type="transmembrane region" description="Helical" evidence="4">
    <location>
        <begin position="79"/>
        <end position="98"/>
    </location>
</feature>
<feature type="coiled-coil region" evidence="2">
    <location>
        <begin position="187"/>
        <end position="259"/>
    </location>
</feature>
<dbReference type="Gene3D" id="1.10.287.470">
    <property type="entry name" value="Helix hairpin bin"/>
    <property type="match status" value="2"/>
</dbReference>
<feature type="compositionally biased region" description="Polar residues" evidence="3">
    <location>
        <begin position="26"/>
        <end position="53"/>
    </location>
</feature>
<gene>
    <name evidence="8" type="ORF">G8D99_03455</name>
</gene>
<keyword evidence="9" id="KW-1185">Reference proteome</keyword>
<sequence length="415" mass="44951">MSDTNNQNPNPKSDTTSHQDADQHSSHATVQDQELNAKAHTTTSDQASEQQNRSTPPAAPTAAPISAPPSKLISTDKKVLMMMLVVLLIGIALVLWAWKIGPFNTATQSTDNSYIKGKTTVLSSQINGYVQEVLVTDFDHVKKGQVLMKIDARTYDQKVTQAESGVDQAKNALSNQTQIIEQRKADILSAQAKVEQIRAAYELANAQLNRYEQLGDSGAVSKSEQDSMKADAKNNLAQLKQAQANVMVAKQALKTAQVAEAGLKAQVTNAQAQFDQAVTTKDYSTIIAPMDGQLGEVAPRIGQYVAAGSQLMYLIPQQRWIIANFKETQIANMKIGQPASFEVDALNHQKFSGKVEEISPAAGSEFSVLKPDNTTGNFTKVVQRISVRIAIDPRQQGAERLSPGMSVVTSVDTSQ</sequence>
<dbReference type="InterPro" id="IPR058625">
    <property type="entry name" value="MdtA-like_BSH"/>
</dbReference>